<reference evidence="4" key="3">
    <citation type="submission" date="2021-08" db="EMBL/GenBank/DDBJ databases">
        <authorList>
            <person name="Tani A."/>
            <person name="Ola A."/>
            <person name="Ogura Y."/>
            <person name="Katsura K."/>
            <person name="Hayashi T."/>
        </authorList>
    </citation>
    <scope>NUCLEOTIDE SEQUENCE</scope>
    <source>
        <strain evidence="4">DSM 22415</strain>
    </source>
</reference>
<organism evidence="5 6">
    <name type="scientific">Methylobacterium dankookense</name>
    <dbReference type="NCBI Taxonomy" id="560405"/>
    <lineage>
        <taxon>Bacteria</taxon>
        <taxon>Pseudomonadati</taxon>
        <taxon>Pseudomonadota</taxon>
        <taxon>Alphaproteobacteria</taxon>
        <taxon>Hyphomicrobiales</taxon>
        <taxon>Methylobacteriaceae</taxon>
        <taxon>Methylobacterium</taxon>
    </lineage>
</organism>
<accession>A0A564FUB6</accession>
<evidence type="ECO:0000256" key="1">
    <source>
        <dbReference type="ARBA" id="ARBA00010835"/>
    </source>
</evidence>
<dbReference type="OrthoDB" id="9815709at2"/>
<dbReference type="PROSITE" id="PS00745">
    <property type="entry name" value="RF_PROK_I"/>
    <property type="match status" value="1"/>
</dbReference>
<evidence type="ECO:0000256" key="2">
    <source>
        <dbReference type="SAM" id="MobiDB-lite"/>
    </source>
</evidence>
<dbReference type="EC" id="3.1.1.29" evidence="5"/>
<reference evidence="5 6" key="1">
    <citation type="submission" date="2019-06" db="EMBL/GenBank/DDBJ databases">
        <authorList>
            <person name="Rodrigo-Torres L."/>
            <person name="Arahal R. D."/>
            <person name="Lucena T."/>
        </authorList>
    </citation>
    <scope>NUCLEOTIDE SEQUENCE [LARGE SCALE GENOMIC DNA]</scope>
    <source>
        <strain evidence="5 6">SW08-7</strain>
    </source>
</reference>
<evidence type="ECO:0000259" key="3">
    <source>
        <dbReference type="PROSITE" id="PS00745"/>
    </source>
</evidence>
<keyword evidence="5" id="KW-0378">Hydrolase</keyword>
<evidence type="ECO:0000313" key="7">
    <source>
        <dbReference type="Proteomes" id="UP001055303"/>
    </source>
</evidence>
<dbReference type="InterPro" id="IPR045853">
    <property type="entry name" value="Pep_chain_release_fac_I_sf"/>
</dbReference>
<dbReference type="GO" id="GO:0004045">
    <property type="term" value="F:peptidyl-tRNA hydrolase activity"/>
    <property type="evidence" value="ECO:0007669"/>
    <property type="project" value="UniProtKB-EC"/>
</dbReference>
<dbReference type="GO" id="GO:0072344">
    <property type="term" value="P:rescue of stalled ribosome"/>
    <property type="evidence" value="ECO:0007669"/>
    <property type="project" value="TreeGrafter"/>
</dbReference>
<dbReference type="RefSeq" id="WP_144761058.1">
    <property type="nucleotide sequence ID" value="NZ_BPQI01000047.1"/>
</dbReference>
<dbReference type="Proteomes" id="UP000401717">
    <property type="component" value="Unassembled WGS sequence"/>
</dbReference>
<dbReference type="EMBL" id="BPQI01000047">
    <property type="protein sequence ID" value="GJD56051.1"/>
    <property type="molecule type" value="Genomic_DNA"/>
</dbReference>
<proteinExistence type="inferred from homology"/>
<dbReference type="NCBIfam" id="NF006718">
    <property type="entry name" value="PRK09256.1"/>
    <property type="match status" value="1"/>
</dbReference>
<sequence>MAIVALVCTPHIALDESELEESFVRASGPGGQNVNKVATAVQLRFDARRSPALPDAVAVRLMRLAGHRLTVDGVILITAQRFRTQERNRADARERLAALVAEAAVPPTPRRATRPTLASKKRRLESKSRRGAVKRMRGGPAED</sequence>
<dbReference type="InterPro" id="IPR000352">
    <property type="entry name" value="Pep_chain_release_fac_I"/>
</dbReference>
<dbReference type="PANTHER" id="PTHR47814">
    <property type="entry name" value="PEPTIDYL-TRNA HYDROLASE ARFB"/>
    <property type="match status" value="1"/>
</dbReference>
<dbReference type="PANTHER" id="PTHR47814:SF1">
    <property type="entry name" value="PEPTIDYL-TRNA HYDROLASE ARFB"/>
    <property type="match status" value="1"/>
</dbReference>
<evidence type="ECO:0000313" key="4">
    <source>
        <dbReference type="EMBL" id="GJD56051.1"/>
    </source>
</evidence>
<evidence type="ECO:0000313" key="6">
    <source>
        <dbReference type="Proteomes" id="UP000401717"/>
    </source>
</evidence>
<comment type="similarity">
    <text evidence="1">Belongs to the prokaryotic/mitochondrial release factor family.</text>
</comment>
<dbReference type="EMBL" id="CABFVH010000004">
    <property type="protein sequence ID" value="VUF11356.1"/>
    <property type="molecule type" value="Genomic_DNA"/>
</dbReference>
<dbReference type="GO" id="GO:0043022">
    <property type="term" value="F:ribosome binding"/>
    <property type="evidence" value="ECO:0007669"/>
    <property type="project" value="TreeGrafter"/>
</dbReference>
<dbReference type="SUPFAM" id="SSF75620">
    <property type="entry name" value="Release factor"/>
    <property type="match status" value="1"/>
</dbReference>
<feature type="domain" description="Prokaryotic-type class I peptide chain release factors" evidence="3">
    <location>
        <begin position="25"/>
        <end position="41"/>
    </location>
</feature>
<dbReference type="Pfam" id="PF00472">
    <property type="entry name" value="RF-1"/>
    <property type="match status" value="1"/>
</dbReference>
<protein>
    <submittedName>
        <fullName evidence="5">Peptidyl-tRNA hydrolase ArfB</fullName>
        <ecNumber evidence="5">3.1.1.29</ecNumber>
    </submittedName>
</protein>
<reference evidence="4" key="2">
    <citation type="journal article" date="2021" name="Front. Microbiol.">
        <title>Comprehensive Comparative Genomics and Phenotyping of Methylobacterium Species.</title>
        <authorList>
            <person name="Alessa O."/>
            <person name="Ogura Y."/>
            <person name="Fujitani Y."/>
            <person name="Takami H."/>
            <person name="Hayashi T."/>
            <person name="Sahin N."/>
            <person name="Tani A."/>
        </authorList>
    </citation>
    <scope>NUCLEOTIDE SEQUENCE</scope>
    <source>
        <strain evidence="4">DSM 22415</strain>
    </source>
</reference>
<feature type="compositionally biased region" description="Basic residues" evidence="2">
    <location>
        <begin position="119"/>
        <end position="137"/>
    </location>
</feature>
<dbReference type="GO" id="GO:0003747">
    <property type="term" value="F:translation release factor activity"/>
    <property type="evidence" value="ECO:0007669"/>
    <property type="project" value="InterPro"/>
</dbReference>
<dbReference type="FunFam" id="3.30.160.20:FF:000046">
    <property type="entry name" value="Peptidyl-tRNA hydrolase ICT1"/>
    <property type="match status" value="1"/>
</dbReference>
<feature type="region of interest" description="Disordered" evidence="2">
    <location>
        <begin position="103"/>
        <end position="143"/>
    </location>
</feature>
<dbReference type="Gene3D" id="3.30.160.20">
    <property type="match status" value="1"/>
</dbReference>
<gene>
    <name evidence="5" type="primary">arfB</name>
    <name evidence="4" type="ORF">IFDJLNFL_1943</name>
    <name evidence="5" type="ORF">MTDSW087_01037</name>
</gene>
<keyword evidence="7" id="KW-1185">Reference proteome</keyword>
<dbReference type="AlphaFoldDB" id="A0A564FUB6"/>
<dbReference type="Proteomes" id="UP001055303">
    <property type="component" value="Unassembled WGS sequence"/>
</dbReference>
<evidence type="ECO:0000313" key="5">
    <source>
        <dbReference type="EMBL" id="VUF11356.1"/>
    </source>
</evidence>
<name>A0A564FUB6_9HYPH</name>